<dbReference type="OrthoDB" id="2294590at2"/>
<dbReference type="InterPro" id="IPR009339">
    <property type="entry name" value="DUF998"/>
</dbReference>
<keyword evidence="1" id="KW-0812">Transmembrane</keyword>
<name>K6V8L1_9MICO</name>
<feature type="transmembrane region" description="Helical" evidence="1">
    <location>
        <begin position="51"/>
        <end position="71"/>
    </location>
</feature>
<keyword evidence="3" id="KW-1185">Reference proteome</keyword>
<dbReference type="eggNOG" id="COG3371">
    <property type="taxonomic scope" value="Bacteria"/>
</dbReference>
<comment type="caution">
    <text evidence="2">The sequence shown here is derived from an EMBL/GenBank/DDBJ whole genome shotgun (WGS) entry which is preliminary data.</text>
</comment>
<dbReference type="STRING" id="100225.SAMN05421595_2814"/>
<organism evidence="2 3">
    <name type="scientific">Austwickia chelonae NBRC 105200</name>
    <dbReference type="NCBI Taxonomy" id="1184607"/>
    <lineage>
        <taxon>Bacteria</taxon>
        <taxon>Bacillati</taxon>
        <taxon>Actinomycetota</taxon>
        <taxon>Actinomycetes</taxon>
        <taxon>Micrococcales</taxon>
        <taxon>Dermatophilaceae</taxon>
        <taxon>Austwickia</taxon>
    </lineage>
</organism>
<evidence type="ECO:0000256" key="1">
    <source>
        <dbReference type="SAM" id="Phobius"/>
    </source>
</evidence>
<feature type="transmembrane region" description="Helical" evidence="1">
    <location>
        <begin position="183"/>
        <end position="200"/>
    </location>
</feature>
<evidence type="ECO:0008006" key="4">
    <source>
        <dbReference type="Google" id="ProtNLM"/>
    </source>
</evidence>
<feature type="transmembrane region" description="Helical" evidence="1">
    <location>
        <begin position="143"/>
        <end position="163"/>
    </location>
</feature>
<evidence type="ECO:0000313" key="2">
    <source>
        <dbReference type="EMBL" id="GAB78538.1"/>
    </source>
</evidence>
<protein>
    <recommendedName>
        <fullName evidence="4">DUF998 domain-containing protein</fullName>
    </recommendedName>
</protein>
<accession>K6V8L1</accession>
<sequence>MLAQLVALRAWPRPYAWNLNYISDLGMRSCGKVLDGSGTARWVCSPGHETFNAGLIVAGVLLAAGAGAMAVRRRGEWGVWSFFVLSGLAMVVMAMIPADEHLPVHDLAALAQVMFQWAGMAALARPRTAAAVWPRMSPTLSAVTWSVLVLSVGSYVAFLLSHVWGDLFGLRLGTWERLATDSLSLWVLLAGACVLVDLAMPRARIRARSSVEKA</sequence>
<gene>
    <name evidence="2" type="ORF">AUCHE_10_00050</name>
</gene>
<dbReference type="RefSeq" id="WP_006503293.1">
    <property type="nucleotide sequence ID" value="NZ_BAGZ01000010.1"/>
</dbReference>
<dbReference type="Pfam" id="PF06197">
    <property type="entry name" value="DUF998"/>
    <property type="match status" value="1"/>
</dbReference>
<dbReference type="EMBL" id="BAGZ01000010">
    <property type="protein sequence ID" value="GAB78538.1"/>
    <property type="molecule type" value="Genomic_DNA"/>
</dbReference>
<dbReference type="AlphaFoldDB" id="K6V8L1"/>
<keyword evidence="1" id="KW-0472">Membrane</keyword>
<reference evidence="2 3" key="1">
    <citation type="submission" date="2012-08" db="EMBL/GenBank/DDBJ databases">
        <title>Whole genome shotgun sequence of Austwickia chelonae NBRC 105200.</title>
        <authorList>
            <person name="Yoshida I."/>
            <person name="Hosoyama A."/>
            <person name="Tsuchikane K."/>
            <person name="Katsumata H."/>
            <person name="Ando Y."/>
            <person name="Ohji S."/>
            <person name="Hamada M."/>
            <person name="Tamura T."/>
            <person name="Yamazoe A."/>
            <person name="Yamazaki S."/>
            <person name="Fujita N."/>
        </authorList>
    </citation>
    <scope>NUCLEOTIDE SEQUENCE [LARGE SCALE GENOMIC DNA]</scope>
    <source>
        <strain evidence="2 3">NBRC 105200</strain>
    </source>
</reference>
<keyword evidence="1" id="KW-1133">Transmembrane helix</keyword>
<evidence type="ECO:0000313" key="3">
    <source>
        <dbReference type="Proteomes" id="UP000008495"/>
    </source>
</evidence>
<proteinExistence type="predicted"/>
<feature type="transmembrane region" description="Helical" evidence="1">
    <location>
        <begin position="104"/>
        <end position="123"/>
    </location>
</feature>
<dbReference type="Proteomes" id="UP000008495">
    <property type="component" value="Unassembled WGS sequence"/>
</dbReference>
<feature type="transmembrane region" description="Helical" evidence="1">
    <location>
        <begin position="78"/>
        <end position="98"/>
    </location>
</feature>